<feature type="region of interest" description="Disordered" evidence="1">
    <location>
        <begin position="53"/>
        <end position="97"/>
    </location>
</feature>
<comment type="caution">
    <text evidence="2">The sequence shown here is derived from an EMBL/GenBank/DDBJ whole genome shotgun (WGS) entry which is preliminary data.</text>
</comment>
<proteinExistence type="predicted"/>
<name>A0AAW1ICH6_POPJA</name>
<dbReference type="Proteomes" id="UP001458880">
    <property type="component" value="Unassembled WGS sequence"/>
</dbReference>
<dbReference type="AlphaFoldDB" id="A0AAW1ICH6"/>
<evidence type="ECO:0000313" key="3">
    <source>
        <dbReference type="Proteomes" id="UP001458880"/>
    </source>
</evidence>
<gene>
    <name evidence="2" type="ORF">QE152_g36698</name>
</gene>
<evidence type="ECO:0000313" key="2">
    <source>
        <dbReference type="EMBL" id="KAK9687108.1"/>
    </source>
</evidence>
<organism evidence="2 3">
    <name type="scientific">Popillia japonica</name>
    <name type="common">Japanese beetle</name>
    <dbReference type="NCBI Taxonomy" id="7064"/>
    <lineage>
        <taxon>Eukaryota</taxon>
        <taxon>Metazoa</taxon>
        <taxon>Ecdysozoa</taxon>
        <taxon>Arthropoda</taxon>
        <taxon>Hexapoda</taxon>
        <taxon>Insecta</taxon>
        <taxon>Pterygota</taxon>
        <taxon>Neoptera</taxon>
        <taxon>Endopterygota</taxon>
        <taxon>Coleoptera</taxon>
        <taxon>Polyphaga</taxon>
        <taxon>Scarabaeiformia</taxon>
        <taxon>Scarabaeidae</taxon>
        <taxon>Rutelinae</taxon>
        <taxon>Popillia</taxon>
    </lineage>
</organism>
<evidence type="ECO:0000256" key="1">
    <source>
        <dbReference type="SAM" id="MobiDB-lite"/>
    </source>
</evidence>
<keyword evidence="3" id="KW-1185">Reference proteome</keyword>
<protein>
    <submittedName>
        <fullName evidence="2">Uncharacterized protein</fullName>
    </submittedName>
</protein>
<dbReference type="EMBL" id="JASPKY010000661">
    <property type="protein sequence ID" value="KAK9687108.1"/>
    <property type="molecule type" value="Genomic_DNA"/>
</dbReference>
<reference evidence="2 3" key="1">
    <citation type="journal article" date="2024" name="BMC Genomics">
        <title>De novo assembly and annotation of Popillia japonica's genome with initial clues to its potential as an invasive pest.</title>
        <authorList>
            <person name="Cucini C."/>
            <person name="Boschi S."/>
            <person name="Funari R."/>
            <person name="Cardaioli E."/>
            <person name="Iannotti N."/>
            <person name="Marturano G."/>
            <person name="Paoli F."/>
            <person name="Bruttini M."/>
            <person name="Carapelli A."/>
            <person name="Frati F."/>
            <person name="Nardi F."/>
        </authorList>
    </citation>
    <scope>NUCLEOTIDE SEQUENCE [LARGE SCALE GENOMIC DNA]</scope>
    <source>
        <strain evidence="2">DMR45628</strain>
    </source>
</reference>
<sequence length="130" mass="14674">MQILEETSSDNLKSGFRKGGIYPLNLLNTGYVTADETIFTKETRQIKEKCTAWEKANTRNQKNQTSGTTSENESEVQYQENNCSPSDKQFSCHEDTNSVSEETPAIAAIEKSTQTYVVVNYEGKYFHGKI</sequence>
<feature type="compositionally biased region" description="Polar residues" evidence="1">
    <location>
        <begin position="58"/>
        <end position="89"/>
    </location>
</feature>
<accession>A0AAW1ICH6</accession>